<protein>
    <submittedName>
        <fullName evidence="1">Uncharacterized protein</fullName>
    </submittedName>
</protein>
<accession>A0A8S5THK2</accession>
<evidence type="ECO:0000313" key="1">
    <source>
        <dbReference type="EMBL" id="DAF62721.1"/>
    </source>
</evidence>
<sequence>MAYENLTFTPGETLTAAKMNKLQTNVAGLRDGSNIGAGAVRADSINFGSFPIQYGGGELAPGTVSKTFTPKSDGLLRVVASGRRNAGNAADLVIYISATGVSNQVDSTGVQFGTGVFASASFVAQVTKGVPVTINVNVSGGSIANSGYQFFVIPGKAEKVN</sequence>
<dbReference type="EMBL" id="BK032827">
    <property type="protein sequence ID" value="DAF62721.1"/>
    <property type="molecule type" value="Genomic_DNA"/>
</dbReference>
<proteinExistence type="predicted"/>
<organism evidence="1">
    <name type="scientific">Myoviridae sp. ctMnh10</name>
    <dbReference type="NCBI Taxonomy" id="2827682"/>
    <lineage>
        <taxon>Viruses</taxon>
        <taxon>Duplodnaviria</taxon>
        <taxon>Heunggongvirae</taxon>
        <taxon>Uroviricota</taxon>
        <taxon>Caudoviricetes</taxon>
    </lineage>
</organism>
<reference evidence="1" key="1">
    <citation type="journal article" date="2021" name="Proc. Natl. Acad. Sci. U.S.A.">
        <title>A Catalog of Tens of Thousands of Viruses from Human Metagenomes Reveals Hidden Associations with Chronic Diseases.</title>
        <authorList>
            <person name="Tisza M.J."/>
            <person name="Buck C.B."/>
        </authorList>
    </citation>
    <scope>NUCLEOTIDE SEQUENCE</scope>
    <source>
        <strain evidence="1">CtMnh10</strain>
    </source>
</reference>
<name>A0A8S5THK2_9CAUD</name>